<evidence type="ECO:0000256" key="6">
    <source>
        <dbReference type="ARBA" id="ARBA00022592"/>
    </source>
</evidence>
<organism evidence="10 11">
    <name type="scientific">Aromatoleum tolulyticum</name>
    <dbReference type="NCBI Taxonomy" id="34027"/>
    <lineage>
        <taxon>Bacteria</taxon>
        <taxon>Pseudomonadati</taxon>
        <taxon>Pseudomonadota</taxon>
        <taxon>Betaproteobacteria</taxon>
        <taxon>Rhodocyclales</taxon>
        <taxon>Rhodocyclaceae</taxon>
        <taxon>Aromatoleum</taxon>
    </lineage>
</organism>
<proteinExistence type="inferred from homology"/>
<evidence type="ECO:0000259" key="9">
    <source>
        <dbReference type="Pfam" id="PF01895"/>
    </source>
</evidence>
<dbReference type="PANTHER" id="PTHR42930">
    <property type="entry name" value="PHOSPHATE-SPECIFIC TRANSPORT SYSTEM ACCESSORY PROTEIN PHOU"/>
    <property type="match status" value="1"/>
</dbReference>
<name>A0A1N6SGP8_9RHOO</name>
<dbReference type="InterPro" id="IPR038078">
    <property type="entry name" value="PhoU-like_sf"/>
</dbReference>
<gene>
    <name evidence="10" type="ORF">SAMN05421829_10481</name>
</gene>
<dbReference type="Pfam" id="PF01895">
    <property type="entry name" value="PhoU"/>
    <property type="match status" value="2"/>
</dbReference>
<dbReference type="InterPro" id="IPR026022">
    <property type="entry name" value="PhoU_dom"/>
</dbReference>
<comment type="similarity">
    <text evidence="2 8">Belongs to the PhoU family.</text>
</comment>
<reference evidence="11" key="1">
    <citation type="submission" date="2017-01" db="EMBL/GenBank/DDBJ databases">
        <authorList>
            <person name="Varghese N."/>
            <person name="Submissions S."/>
        </authorList>
    </citation>
    <scope>NUCLEOTIDE SEQUENCE [LARGE SCALE GENOMIC DNA]</scope>
    <source>
        <strain evidence="11">ATCC 51758</strain>
    </source>
</reference>
<dbReference type="AlphaFoldDB" id="A0A1N6SGP8"/>
<dbReference type="SUPFAM" id="SSF109755">
    <property type="entry name" value="PhoU-like"/>
    <property type="match status" value="1"/>
</dbReference>
<keyword evidence="6 8" id="KW-0592">Phosphate transport</keyword>
<feature type="domain" description="PhoU" evidence="9">
    <location>
        <begin position="126"/>
        <end position="211"/>
    </location>
</feature>
<dbReference type="PANTHER" id="PTHR42930:SF3">
    <property type="entry name" value="PHOSPHATE-SPECIFIC TRANSPORT SYSTEM ACCESSORY PROTEIN PHOU"/>
    <property type="match status" value="1"/>
</dbReference>
<evidence type="ECO:0000313" key="11">
    <source>
        <dbReference type="Proteomes" id="UP000186819"/>
    </source>
</evidence>
<comment type="function">
    <text evidence="7 8">Plays a role in the regulation of phosphate uptake.</text>
</comment>
<comment type="subcellular location">
    <subcellularLocation>
        <location evidence="1 8">Cytoplasm</location>
    </subcellularLocation>
</comment>
<evidence type="ECO:0000256" key="3">
    <source>
        <dbReference type="ARBA" id="ARBA00011738"/>
    </source>
</evidence>
<dbReference type="GO" id="GO:0045936">
    <property type="term" value="P:negative regulation of phosphate metabolic process"/>
    <property type="evidence" value="ECO:0007669"/>
    <property type="project" value="InterPro"/>
</dbReference>
<dbReference type="GO" id="GO:0006817">
    <property type="term" value="P:phosphate ion transport"/>
    <property type="evidence" value="ECO:0007669"/>
    <property type="project" value="UniProtKB-KW"/>
</dbReference>
<dbReference type="STRING" id="34027.SAMN05421829_10481"/>
<evidence type="ECO:0000256" key="7">
    <source>
        <dbReference type="ARBA" id="ARBA00056181"/>
    </source>
</evidence>
<dbReference type="Proteomes" id="UP000186819">
    <property type="component" value="Unassembled WGS sequence"/>
</dbReference>
<comment type="subunit">
    <text evidence="3 8">Homodimer.</text>
</comment>
<dbReference type="EMBL" id="FTMD01000004">
    <property type="protein sequence ID" value="SIQ40106.1"/>
    <property type="molecule type" value="Genomic_DNA"/>
</dbReference>
<accession>A0A1N6SGP8</accession>
<dbReference type="Gene3D" id="1.20.58.220">
    <property type="entry name" value="Phosphate transport system protein phou homolog 2, domain 2"/>
    <property type="match status" value="2"/>
</dbReference>
<dbReference type="GO" id="GO:0005737">
    <property type="term" value="C:cytoplasm"/>
    <property type="evidence" value="ECO:0007669"/>
    <property type="project" value="UniProtKB-SubCell"/>
</dbReference>
<evidence type="ECO:0000256" key="1">
    <source>
        <dbReference type="ARBA" id="ARBA00004496"/>
    </source>
</evidence>
<dbReference type="FunFam" id="1.20.58.220:FF:000004">
    <property type="entry name" value="Phosphate-specific transport system accessory protein PhoU"/>
    <property type="match status" value="1"/>
</dbReference>
<keyword evidence="11" id="KW-1185">Reference proteome</keyword>
<feature type="domain" description="PhoU" evidence="9">
    <location>
        <begin position="22"/>
        <end position="108"/>
    </location>
</feature>
<evidence type="ECO:0000256" key="8">
    <source>
        <dbReference type="PIRNR" id="PIRNR003107"/>
    </source>
</evidence>
<dbReference type="GO" id="GO:0030643">
    <property type="term" value="P:intracellular phosphate ion homeostasis"/>
    <property type="evidence" value="ECO:0007669"/>
    <property type="project" value="InterPro"/>
</dbReference>
<dbReference type="PIRSF" id="PIRSF003107">
    <property type="entry name" value="PhoU"/>
    <property type="match status" value="1"/>
</dbReference>
<evidence type="ECO:0000313" key="10">
    <source>
        <dbReference type="EMBL" id="SIQ40106.1"/>
    </source>
</evidence>
<keyword evidence="4 8" id="KW-0813">Transport</keyword>
<sequence length="235" mass="26384">MKMSKHTYTQFDNELEAIRKRLLEMGGLVAQQLTRAIEGLGTGNHELLEQVIADDRKVNDEEVALDDACIHVIARHAPAAGDLRMVMTMIQMITDLERIGDEAKKIAKAGRQIIDSDAAFVPKVELRHVSSMVVEMLQGALDAFARMDPTASPDIVRRDKEVDAIFKGIMRQLITYMMEDPRVITRSLDVLFIAKSIERIGDHTKNLSEYVVYMVKGRDVRHEGVEALERASGPN</sequence>
<evidence type="ECO:0000256" key="2">
    <source>
        <dbReference type="ARBA" id="ARBA00008107"/>
    </source>
</evidence>
<keyword evidence="5 8" id="KW-0963">Cytoplasm</keyword>
<dbReference type="InterPro" id="IPR028366">
    <property type="entry name" value="PhoU"/>
</dbReference>
<evidence type="ECO:0000256" key="4">
    <source>
        <dbReference type="ARBA" id="ARBA00022448"/>
    </source>
</evidence>
<protein>
    <recommendedName>
        <fullName evidence="8">Phosphate-specific transport system accessory protein PhoU</fullName>
    </recommendedName>
</protein>
<evidence type="ECO:0000256" key="5">
    <source>
        <dbReference type="ARBA" id="ARBA00022490"/>
    </source>
</evidence>
<dbReference type="NCBIfam" id="TIGR02135">
    <property type="entry name" value="phoU_full"/>
    <property type="match status" value="1"/>
</dbReference>